<evidence type="ECO:0000256" key="10">
    <source>
        <dbReference type="ARBA" id="ARBA00023242"/>
    </source>
</evidence>
<dbReference type="GO" id="GO:0000981">
    <property type="term" value="F:DNA-binding transcription factor activity, RNA polymerase II-specific"/>
    <property type="evidence" value="ECO:0007669"/>
    <property type="project" value="TreeGrafter"/>
</dbReference>
<evidence type="ECO:0000313" key="17">
    <source>
        <dbReference type="Proteomes" id="UP001200034"/>
    </source>
</evidence>
<dbReference type="PROSITE" id="PS00028">
    <property type="entry name" value="ZINC_FINGER_C2H2_1"/>
    <property type="match status" value="5"/>
</dbReference>
<evidence type="ECO:0000256" key="13">
    <source>
        <dbReference type="SAM" id="MobiDB-lite"/>
    </source>
</evidence>
<dbReference type="GO" id="GO:0008270">
    <property type="term" value="F:zinc ion binding"/>
    <property type="evidence" value="ECO:0007669"/>
    <property type="project" value="UniProtKB-UniRule"/>
</dbReference>
<feature type="non-terminal residue" evidence="16">
    <location>
        <position position="382"/>
    </location>
</feature>
<keyword evidence="17" id="KW-1185">Reference proteome</keyword>
<dbReference type="AlphaFoldDB" id="A0AAD4K231"/>
<dbReference type="PANTHER" id="PTHR46105:SF5">
    <property type="entry name" value="ZINC FINGER AND BTB DOMAIN-CONTAINING PROTEIN 44 ISOFORM X1"/>
    <property type="match status" value="1"/>
</dbReference>
<evidence type="ECO:0000256" key="11">
    <source>
        <dbReference type="PROSITE-ProRule" id="PRU00042"/>
    </source>
</evidence>
<feature type="binding site" evidence="12">
    <location>
        <position position="8"/>
    </location>
    <ligand>
        <name>Zn(2+)</name>
        <dbReference type="ChEBI" id="CHEBI:29105"/>
    </ligand>
</feature>
<feature type="domain" description="C2H2-type" evidence="14">
    <location>
        <begin position="295"/>
        <end position="322"/>
    </location>
</feature>
<dbReference type="EMBL" id="JAJJHW010002585">
    <property type="protein sequence ID" value="KAH8372193.1"/>
    <property type="molecule type" value="Genomic_DNA"/>
</dbReference>
<name>A0AAD4K231_9MUSC</name>
<reference evidence="16" key="1">
    <citation type="journal article" date="2021" name="Mol. Ecol. Resour.">
        <title>Phylogenomic analyses of the genus Drosophila reveals genomic signals of climate adaptation.</title>
        <authorList>
            <person name="Li F."/>
            <person name="Rane R.V."/>
            <person name="Luria V."/>
            <person name="Xiong Z."/>
            <person name="Chen J."/>
            <person name="Li Z."/>
            <person name="Catullo R.A."/>
            <person name="Griffin P.C."/>
            <person name="Schiffer M."/>
            <person name="Pearce S."/>
            <person name="Lee S.F."/>
            <person name="McElroy K."/>
            <person name="Stocker A."/>
            <person name="Shirriffs J."/>
            <person name="Cockerell F."/>
            <person name="Coppin C."/>
            <person name="Sgro C.M."/>
            <person name="Karger A."/>
            <person name="Cain J.W."/>
            <person name="Weber J.A."/>
            <person name="Santpere G."/>
            <person name="Kirschner M.W."/>
            <person name="Hoffmann A.A."/>
            <person name="Oakeshott J.G."/>
            <person name="Zhang G."/>
        </authorList>
    </citation>
    <scope>NUCLEOTIDE SEQUENCE</scope>
    <source>
        <strain evidence="16">BGI-SZ-2011g</strain>
    </source>
</reference>
<feature type="region of interest" description="Disordered" evidence="13">
    <location>
        <begin position="204"/>
        <end position="239"/>
    </location>
</feature>
<keyword evidence="10" id="KW-0539">Nucleus</keyword>
<comment type="similarity">
    <text evidence="2">Belongs to the krueppel C2H2-type zinc-finger protein family.</text>
</comment>
<comment type="caution">
    <text evidence="16">The sequence shown here is derived from an EMBL/GenBank/DDBJ whole genome shotgun (WGS) entry which is preliminary data.</text>
</comment>
<evidence type="ECO:0000259" key="15">
    <source>
        <dbReference type="PROSITE" id="PS51915"/>
    </source>
</evidence>
<dbReference type="FunFam" id="3.30.160.60:FF:000770">
    <property type="entry name" value="zinc finger protein 16"/>
    <property type="match status" value="1"/>
</dbReference>
<comment type="subcellular location">
    <subcellularLocation>
        <location evidence="1">Nucleus</location>
    </subcellularLocation>
</comment>
<dbReference type="SUPFAM" id="SSF57667">
    <property type="entry name" value="beta-beta-alpha zinc fingers"/>
    <property type="match status" value="3"/>
</dbReference>
<gene>
    <name evidence="16" type="ORF">KR093_010543</name>
</gene>
<feature type="binding site" evidence="12">
    <location>
        <position position="5"/>
    </location>
    <ligand>
        <name>Zn(2+)</name>
        <dbReference type="ChEBI" id="CHEBI:29105"/>
    </ligand>
</feature>
<dbReference type="InterPro" id="IPR050457">
    <property type="entry name" value="ZnFinger_BTB_dom_contain"/>
</dbReference>
<dbReference type="InterPro" id="IPR013087">
    <property type="entry name" value="Znf_C2H2_type"/>
</dbReference>
<keyword evidence="5 11" id="KW-0863">Zinc-finger</keyword>
<evidence type="ECO:0000256" key="4">
    <source>
        <dbReference type="ARBA" id="ARBA00022737"/>
    </source>
</evidence>
<feature type="domain" description="C2H2-type" evidence="14">
    <location>
        <begin position="239"/>
        <end position="266"/>
    </location>
</feature>
<evidence type="ECO:0000256" key="3">
    <source>
        <dbReference type="ARBA" id="ARBA00022723"/>
    </source>
</evidence>
<dbReference type="SMART" id="SM00868">
    <property type="entry name" value="zf-AD"/>
    <property type="match status" value="1"/>
</dbReference>
<feature type="domain" description="C2H2-type" evidence="14">
    <location>
        <begin position="323"/>
        <end position="350"/>
    </location>
</feature>
<sequence>MEQICRVCLTNSGALVDIFGEQQPEEEISLADMLNECIECKIREDDELTKMICLACYLDAQIAFKFKRKCDQSYKLLTMKQEQHKQFGVDPDEFCAMLEAEDWELPKRDPNEIKVELEESCEQAAPNSPAPNTPQISAVQEAEPQETGEELAKTPQHNIAEINFDENMSPPFAGFLEPDASPSPYSLRQTARKSYTEINAMNSELESEASDHSDFSEDEDEEYNEHGLEERVAQPGRPHECPQCPKAFNRLDTLKSHLRTHTGERPYSCPHCPRVFSQSHHARDHINTHNGQRPHQCPHCPKVFTQKSNLQAHIFVHTGVGPYKCSHCPKTFGRNYDLKEHLRVHSGDRPHTCSHCSKGFNRRRDLERHIRIHTGLQPFKCS</sequence>
<dbReference type="Gene3D" id="3.40.1800.20">
    <property type="match status" value="1"/>
</dbReference>
<evidence type="ECO:0000256" key="12">
    <source>
        <dbReference type="PROSITE-ProRule" id="PRU01263"/>
    </source>
</evidence>
<dbReference type="PROSITE" id="PS51915">
    <property type="entry name" value="ZAD"/>
    <property type="match status" value="1"/>
</dbReference>
<dbReference type="PANTHER" id="PTHR46105">
    <property type="entry name" value="AGAP004733-PA"/>
    <property type="match status" value="1"/>
</dbReference>
<feature type="compositionally biased region" description="Basic and acidic residues" evidence="13">
    <location>
        <begin position="224"/>
        <end position="239"/>
    </location>
</feature>
<feature type="domain" description="C2H2-type" evidence="14">
    <location>
        <begin position="351"/>
        <end position="378"/>
    </location>
</feature>
<dbReference type="Gene3D" id="3.30.160.60">
    <property type="entry name" value="Classic Zinc Finger"/>
    <property type="match status" value="5"/>
</dbReference>
<dbReference type="InterPro" id="IPR012934">
    <property type="entry name" value="Znf_AD"/>
</dbReference>
<accession>A0AAD4K231</accession>
<dbReference type="Pfam" id="PF07776">
    <property type="entry name" value="zf-AD"/>
    <property type="match status" value="1"/>
</dbReference>
<dbReference type="InterPro" id="IPR036236">
    <property type="entry name" value="Znf_C2H2_sf"/>
</dbReference>
<evidence type="ECO:0000259" key="14">
    <source>
        <dbReference type="PROSITE" id="PS50157"/>
    </source>
</evidence>
<dbReference type="SMART" id="SM00355">
    <property type="entry name" value="ZnF_C2H2"/>
    <property type="match status" value="5"/>
</dbReference>
<dbReference type="SUPFAM" id="SSF57716">
    <property type="entry name" value="Glucocorticoid receptor-like (DNA-binding domain)"/>
    <property type="match status" value="1"/>
</dbReference>
<feature type="region of interest" description="Disordered" evidence="13">
    <location>
        <begin position="119"/>
        <end position="152"/>
    </location>
</feature>
<protein>
    <submittedName>
        <fullName evidence="16">Uncharacterized protein</fullName>
    </submittedName>
</protein>
<dbReference type="PROSITE" id="PS50157">
    <property type="entry name" value="ZINC_FINGER_C2H2_2"/>
    <property type="match status" value="5"/>
</dbReference>
<evidence type="ECO:0000256" key="6">
    <source>
        <dbReference type="ARBA" id="ARBA00022833"/>
    </source>
</evidence>
<dbReference type="Pfam" id="PF00096">
    <property type="entry name" value="zf-C2H2"/>
    <property type="match status" value="5"/>
</dbReference>
<keyword evidence="9" id="KW-0804">Transcription</keyword>
<dbReference type="GO" id="GO:0000978">
    <property type="term" value="F:RNA polymerase II cis-regulatory region sequence-specific DNA binding"/>
    <property type="evidence" value="ECO:0007669"/>
    <property type="project" value="TreeGrafter"/>
</dbReference>
<proteinExistence type="inferred from homology"/>
<feature type="domain" description="ZAD" evidence="15">
    <location>
        <begin position="3"/>
        <end position="80"/>
    </location>
</feature>
<evidence type="ECO:0000256" key="8">
    <source>
        <dbReference type="ARBA" id="ARBA00023125"/>
    </source>
</evidence>
<evidence type="ECO:0000256" key="7">
    <source>
        <dbReference type="ARBA" id="ARBA00023015"/>
    </source>
</evidence>
<dbReference type="Proteomes" id="UP001200034">
    <property type="component" value="Unassembled WGS sequence"/>
</dbReference>
<keyword evidence="3 12" id="KW-0479">Metal-binding</keyword>
<feature type="domain" description="C2H2-type" evidence="14">
    <location>
        <begin position="267"/>
        <end position="294"/>
    </location>
</feature>
<evidence type="ECO:0000313" key="16">
    <source>
        <dbReference type="EMBL" id="KAH8372193.1"/>
    </source>
</evidence>
<dbReference type="GO" id="GO:0005634">
    <property type="term" value="C:nucleus"/>
    <property type="evidence" value="ECO:0007669"/>
    <property type="project" value="UniProtKB-SubCell"/>
</dbReference>
<keyword evidence="4" id="KW-0677">Repeat</keyword>
<keyword evidence="8" id="KW-0238">DNA-binding</keyword>
<organism evidence="16 17">
    <name type="scientific">Drosophila rubida</name>
    <dbReference type="NCBI Taxonomy" id="30044"/>
    <lineage>
        <taxon>Eukaryota</taxon>
        <taxon>Metazoa</taxon>
        <taxon>Ecdysozoa</taxon>
        <taxon>Arthropoda</taxon>
        <taxon>Hexapoda</taxon>
        <taxon>Insecta</taxon>
        <taxon>Pterygota</taxon>
        <taxon>Neoptera</taxon>
        <taxon>Endopterygota</taxon>
        <taxon>Diptera</taxon>
        <taxon>Brachycera</taxon>
        <taxon>Muscomorpha</taxon>
        <taxon>Ephydroidea</taxon>
        <taxon>Drosophilidae</taxon>
        <taxon>Drosophila</taxon>
    </lineage>
</organism>
<evidence type="ECO:0000256" key="2">
    <source>
        <dbReference type="ARBA" id="ARBA00006991"/>
    </source>
</evidence>
<dbReference type="FunFam" id="3.30.160.60:FF:000671">
    <property type="entry name" value="Zinc finger protein 26"/>
    <property type="match status" value="1"/>
</dbReference>
<evidence type="ECO:0000256" key="1">
    <source>
        <dbReference type="ARBA" id="ARBA00004123"/>
    </source>
</evidence>
<feature type="binding site" evidence="12">
    <location>
        <position position="53"/>
    </location>
    <ligand>
        <name>Zn(2+)</name>
        <dbReference type="ChEBI" id="CHEBI:29105"/>
    </ligand>
</feature>
<keyword evidence="6 12" id="KW-0862">Zinc</keyword>
<dbReference type="FunFam" id="3.30.160.60:FF:000100">
    <property type="entry name" value="Zinc finger 45-like"/>
    <property type="match status" value="1"/>
</dbReference>
<evidence type="ECO:0000256" key="9">
    <source>
        <dbReference type="ARBA" id="ARBA00023163"/>
    </source>
</evidence>
<keyword evidence="7" id="KW-0805">Transcription regulation</keyword>
<dbReference type="FunFam" id="3.30.160.60:FF:000093">
    <property type="entry name" value="zinc finger protein 668 isoform X1"/>
    <property type="match status" value="1"/>
</dbReference>
<dbReference type="FunFam" id="3.30.160.60:FF:000188">
    <property type="entry name" value="Zinc finger protein 787"/>
    <property type="match status" value="1"/>
</dbReference>
<evidence type="ECO:0000256" key="5">
    <source>
        <dbReference type="ARBA" id="ARBA00022771"/>
    </source>
</evidence>
<feature type="binding site" evidence="12">
    <location>
        <position position="56"/>
    </location>
    <ligand>
        <name>Zn(2+)</name>
        <dbReference type="ChEBI" id="CHEBI:29105"/>
    </ligand>
</feature>